<dbReference type="RefSeq" id="WP_173576980.1">
    <property type="nucleotide sequence ID" value="NZ_WOSW01000011.1"/>
</dbReference>
<dbReference type="PANTHER" id="PTHR30579">
    <property type="entry name" value="TRANSCRIPTIONAL REGULATOR"/>
    <property type="match status" value="1"/>
</dbReference>
<accession>A0ABX0KB94</accession>
<feature type="domain" description="HTH lysR-type" evidence="5">
    <location>
        <begin position="6"/>
        <end position="63"/>
    </location>
</feature>
<dbReference type="Pfam" id="PF00126">
    <property type="entry name" value="HTH_1"/>
    <property type="match status" value="1"/>
</dbReference>
<dbReference type="InterPro" id="IPR000847">
    <property type="entry name" value="LysR_HTH_N"/>
</dbReference>
<evidence type="ECO:0000256" key="2">
    <source>
        <dbReference type="ARBA" id="ARBA00023015"/>
    </source>
</evidence>
<keyword evidence="7" id="KW-1185">Reference proteome</keyword>
<dbReference type="PANTHER" id="PTHR30579:SF7">
    <property type="entry name" value="HTH-TYPE TRANSCRIPTIONAL REGULATOR LRHA-RELATED"/>
    <property type="match status" value="1"/>
</dbReference>
<dbReference type="Gene3D" id="3.40.190.10">
    <property type="entry name" value="Periplasmic binding protein-like II"/>
    <property type="match status" value="2"/>
</dbReference>
<organism evidence="6 7">
    <name type="scientific">Acetobacter fallax</name>
    <dbReference type="NCBI Taxonomy" id="1737473"/>
    <lineage>
        <taxon>Bacteria</taxon>
        <taxon>Pseudomonadati</taxon>
        <taxon>Pseudomonadota</taxon>
        <taxon>Alphaproteobacteria</taxon>
        <taxon>Acetobacterales</taxon>
        <taxon>Acetobacteraceae</taxon>
        <taxon>Acetobacter</taxon>
    </lineage>
</organism>
<evidence type="ECO:0000256" key="3">
    <source>
        <dbReference type="ARBA" id="ARBA00023125"/>
    </source>
</evidence>
<protein>
    <submittedName>
        <fullName evidence="6">LysR family transcriptional regulator</fullName>
    </submittedName>
</protein>
<dbReference type="EMBL" id="WOSW01000011">
    <property type="protein sequence ID" value="NHO32448.1"/>
    <property type="molecule type" value="Genomic_DNA"/>
</dbReference>
<dbReference type="SUPFAM" id="SSF46785">
    <property type="entry name" value="Winged helix' DNA-binding domain"/>
    <property type="match status" value="1"/>
</dbReference>
<dbReference type="InterPro" id="IPR036390">
    <property type="entry name" value="WH_DNA-bd_sf"/>
</dbReference>
<evidence type="ECO:0000259" key="5">
    <source>
        <dbReference type="PROSITE" id="PS50931"/>
    </source>
</evidence>
<keyword evidence="2" id="KW-0805">Transcription regulation</keyword>
<evidence type="ECO:0000256" key="1">
    <source>
        <dbReference type="ARBA" id="ARBA00009437"/>
    </source>
</evidence>
<comment type="similarity">
    <text evidence="1">Belongs to the LysR transcriptional regulatory family.</text>
</comment>
<sequence>MISQEPALDDLKVFLAIADHGGFTAAARYLGRTQSAVSLRIRKLEALLGRPLFLRNAHVTELTPAGELLAGRARDLIARSRSLVEDMAGETATTHLRLGLGEVFVPAYLTSMLARFRVAHPRIVLEIVVGLAGNLLDQLQAGQLDLVLANREEGQSVPGRIVWAEPLHWLAARDYVVPASGEIEFVSLPPSCRYRGMAVSALQQAGRSLRVVFTSTSIAGIESALEAGWGIALLGRSSLRMNRQLRDVGQDLAGRSLSNLPSCELAIFGEGHHDSRALRALVHHLEDALQGDVVGT</sequence>
<keyword evidence="3" id="KW-0238">DNA-binding</keyword>
<evidence type="ECO:0000256" key="4">
    <source>
        <dbReference type="ARBA" id="ARBA00023163"/>
    </source>
</evidence>
<dbReference type="PRINTS" id="PR00039">
    <property type="entry name" value="HTHLYSR"/>
</dbReference>
<dbReference type="InterPro" id="IPR005119">
    <property type="entry name" value="LysR_subst-bd"/>
</dbReference>
<proteinExistence type="inferred from homology"/>
<dbReference type="PROSITE" id="PS50931">
    <property type="entry name" value="HTH_LYSR"/>
    <property type="match status" value="1"/>
</dbReference>
<gene>
    <name evidence="6" type="ORF">GOB84_07700</name>
</gene>
<reference evidence="6 7" key="1">
    <citation type="journal article" date="2020" name="Int. J. Syst. Evol. Microbiol.">
        <title>Novel acetic acid bacteria from cider fermentations: Acetobacter conturbans sp. nov. and Acetobacter fallax sp. nov.</title>
        <authorList>
            <person name="Sombolestani A.S."/>
            <person name="Cleenwerck I."/>
            <person name="Cnockaert M."/>
            <person name="Borremans W."/>
            <person name="Wieme A.D."/>
            <person name="De Vuyst L."/>
            <person name="Vandamme P."/>
        </authorList>
    </citation>
    <scope>NUCLEOTIDE SEQUENCE [LARGE SCALE GENOMIC DNA]</scope>
    <source>
        <strain evidence="6 7">LMG 1637</strain>
    </source>
</reference>
<evidence type="ECO:0000313" key="7">
    <source>
        <dbReference type="Proteomes" id="UP000615326"/>
    </source>
</evidence>
<name>A0ABX0KB94_9PROT</name>
<dbReference type="Pfam" id="PF03466">
    <property type="entry name" value="LysR_substrate"/>
    <property type="match status" value="1"/>
</dbReference>
<dbReference type="SUPFAM" id="SSF53850">
    <property type="entry name" value="Periplasmic binding protein-like II"/>
    <property type="match status" value="1"/>
</dbReference>
<dbReference type="Proteomes" id="UP000615326">
    <property type="component" value="Unassembled WGS sequence"/>
</dbReference>
<evidence type="ECO:0000313" key="6">
    <source>
        <dbReference type="EMBL" id="NHO32448.1"/>
    </source>
</evidence>
<keyword evidence="4" id="KW-0804">Transcription</keyword>
<dbReference type="Gene3D" id="1.10.10.10">
    <property type="entry name" value="Winged helix-like DNA-binding domain superfamily/Winged helix DNA-binding domain"/>
    <property type="match status" value="1"/>
</dbReference>
<dbReference type="InterPro" id="IPR036388">
    <property type="entry name" value="WH-like_DNA-bd_sf"/>
</dbReference>
<dbReference type="InterPro" id="IPR050176">
    <property type="entry name" value="LTTR"/>
</dbReference>
<comment type="caution">
    <text evidence="6">The sequence shown here is derived from an EMBL/GenBank/DDBJ whole genome shotgun (WGS) entry which is preliminary data.</text>
</comment>